<organism evidence="1 2">
    <name type="scientific">Aristolochia fimbriata</name>
    <name type="common">White veined hardy Dutchman's pipe vine</name>
    <dbReference type="NCBI Taxonomy" id="158543"/>
    <lineage>
        <taxon>Eukaryota</taxon>
        <taxon>Viridiplantae</taxon>
        <taxon>Streptophyta</taxon>
        <taxon>Embryophyta</taxon>
        <taxon>Tracheophyta</taxon>
        <taxon>Spermatophyta</taxon>
        <taxon>Magnoliopsida</taxon>
        <taxon>Magnoliidae</taxon>
        <taxon>Piperales</taxon>
        <taxon>Aristolochiaceae</taxon>
        <taxon>Aristolochia</taxon>
    </lineage>
</organism>
<dbReference type="Proteomes" id="UP000825729">
    <property type="component" value="Unassembled WGS sequence"/>
</dbReference>
<comment type="caution">
    <text evidence="1">The sequence shown here is derived from an EMBL/GenBank/DDBJ whole genome shotgun (WGS) entry which is preliminary data.</text>
</comment>
<keyword evidence="2" id="KW-1185">Reference proteome</keyword>
<sequence>MQFNVSSRKGVKGSRRKLFCSFRECSVGLCGWKVVHNKEKRKDMEKAWVGDLMLRDYQGDICQPTPMGTQA</sequence>
<evidence type="ECO:0000313" key="1">
    <source>
        <dbReference type="EMBL" id="KAG9453608.1"/>
    </source>
</evidence>
<protein>
    <submittedName>
        <fullName evidence="1">Uncharacterized protein</fullName>
    </submittedName>
</protein>
<gene>
    <name evidence="1" type="ORF">H6P81_006512</name>
</gene>
<accession>A0AAV7EXQ5</accession>
<evidence type="ECO:0000313" key="2">
    <source>
        <dbReference type="Proteomes" id="UP000825729"/>
    </source>
</evidence>
<name>A0AAV7EXQ5_ARIFI</name>
<reference evidence="1 2" key="1">
    <citation type="submission" date="2021-07" db="EMBL/GenBank/DDBJ databases">
        <title>The Aristolochia fimbriata genome: insights into angiosperm evolution, floral development and chemical biosynthesis.</title>
        <authorList>
            <person name="Jiao Y."/>
        </authorList>
    </citation>
    <scope>NUCLEOTIDE SEQUENCE [LARGE SCALE GENOMIC DNA]</scope>
    <source>
        <strain evidence="1">IBCAS-2021</strain>
        <tissue evidence="1">Leaf</tissue>
    </source>
</reference>
<proteinExistence type="predicted"/>
<dbReference type="AlphaFoldDB" id="A0AAV7EXQ5"/>
<dbReference type="EMBL" id="JAINDJ010000003">
    <property type="protein sequence ID" value="KAG9453608.1"/>
    <property type="molecule type" value="Genomic_DNA"/>
</dbReference>